<evidence type="ECO:0000313" key="1">
    <source>
        <dbReference type="EMBL" id="QHT27153.1"/>
    </source>
</evidence>
<dbReference type="EMBL" id="MN739812">
    <property type="protein sequence ID" value="QHT27153.1"/>
    <property type="molecule type" value="Genomic_DNA"/>
</dbReference>
<protein>
    <submittedName>
        <fullName evidence="1">Uncharacterized protein</fullName>
    </submittedName>
</protein>
<reference evidence="1" key="1">
    <citation type="journal article" date="2020" name="Nature">
        <title>Giant virus diversity and host interactions through global metagenomics.</title>
        <authorList>
            <person name="Schulz F."/>
            <person name="Roux S."/>
            <person name="Paez-Espino D."/>
            <person name="Jungbluth S."/>
            <person name="Walsh D.A."/>
            <person name="Denef V.J."/>
            <person name="McMahon K.D."/>
            <person name="Konstantinidis K.T."/>
            <person name="Eloe-Fadrosh E.A."/>
            <person name="Kyrpides N.C."/>
            <person name="Woyke T."/>
        </authorList>
    </citation>
    <scope>NUCLEOTIDE SEQUENCE</scope>
    <source>
        <strain evidence="1">GVMAG-M-3300023179-2</strain>
    </source>
</reference>
<name>A0A6C0EFF5_9ZZZZ</name>
<sequence>MTTSKRLPSMKQLIHQEKIQEKLVANIIRKEMREREFEERYRRVLQNNRMARLDRSNRALPMKQKVEGIPQFQFPNMPRLCFALIKDFVEGDTRYIKERKEAIAKMNDNMEAWNQEMMEIYHYYDANNPDDTCSNDTCYYKLNEYDHYENGQLILSRDNIQRIDEQHQGVIEVNESDYYVKEKPKSHRTYKDQKHYHEKKRFTMNQLKL</sequence>
<organism evidence="1">
    <name type="scientific">viral metagenome</name>
    <dbReference type="NCBI Taxonomy" id="1070528"/>
    <lineage>
        <taxon>unclassified sequences</taxon>
        <taxon>metagenomes</taxon>
        <taxon>organismal metagenomes</taxon>
    </lineage>
</organism>
<proteinExistence type="predicted"/>
<dbReference type="AlphaFoldDB" id="A0A6C0EFF5"/>
<accession>A0A6C0EFF5</accession>